<feature type="region of interest" description="Disordered" evidence="1">
    <location>
        <begin position="651"/>
        <end position="675"/>
    </location>
</feature>
<feature type="compositionally biased region" description="Low complexity" evidence="1">
    <location>
        <begin position="390"/>
        <end position="402"/>
    </location>
</feature>
<sequence>MSTLRDAAARRRLELNPLTTSLSPHQSHLQTPLSALSSSSLSAPFGYNPATYTPVSANVRHYNPQQWTSSPSVASESGTQFSTGMRPDTEVPVPAPPPYSPPRSNRTSLIASENDPLSGISPATRVAPANLYRSSPEPASNPVFPPPPPPISRTRAGSSDRPPSLFASFARRPAPDPPRVAPEINRDNALRRPVPISVEAPSSEEEGSQQANSRPPASRRAASTGAISTPSSSRSRGSSSTRWEPGMPLPPPPPGPPPASRSQSMTRSTDRVSSPPTRRPGPMSTLGPVPPTPAGWVDDDISGRGRSPNRGLTIDTSSVSSSTVADSNSGSSSSGLARAYAVKGDPRTIRQRRTESKTRKSSAAVEEASNNPWAEAITPSDIVVPNTGLTRRPTITRSTPRSGRSHQTETPRSGELTLSQHNTPVQMGPGTSSRGSTPRPPLSSNRSEAPTPPFSPNQINASFVQDSPAIPPKALPTPPPQPRLSMGSPGLSGRPVSHILHMPNNDSAVVAPLVPSRPGSRQSTRSQMSQISPAEQFARSAVERHQAFAQKEAAAATDSERVRIFADFIVTESRLRRERYASAIDAMGSEILELTRDLFRPYEQSRRESNVSRSSGWTPESSAGPRSPPLANRSHRGSLMAALYDAPKLQTNIEPSSGSMPGSGPGSPAITRPESTWWTGYMPSLSPIPSMSVSEAPDGSDSRGRPSSRWWEISQEGSNGTPSMRLERSKRESKYMGMPKELREALQYENVEPANGKGIDMSGSNEMKEYGPDEYPPEKVGWNEQDSSLQAQQTPSKSPAPFSPLMTPNPDHLDVSRLVTLPPPYPRHHPAVNNNHPDLTSIRTIVRQLSDFTEVEATKERFLKTSAQMRDEHTAAATKRRNSLRLTISREIEAGTMTYADAAAMEASAKASEAEKTKEASKLDFELFQNQVVIPLNDLLMDRVTRATDLFTQLRSKLFVDAQEQNPTTTQEEGDEQPELLEKLTLLKWIFEAREQLHRELFDLLSDRNNRYRDMVITPYRLAGNDEKVLNAETFFADDAMKRKLAFEQEVLKRTEEFMDVIEENVVRGVEVQLSAFWDIAPSLSRIIEKIPKGNLGNFRIQIPAAEYEENESYVDFPMQYLFSLLGHCEKSTYQFIESQVNLLCLLHEVKSGVTAANCRLMRAQRVQQGEKEEDVEEELREVERDEEVRLTDDLKEKVRVVEELWASALGKELGSCKGKIEGFLKECGGWDDDQS</sequence>
<feature type="region of interest" description="Disordered" evidence="1">
    <location>
        <begin position="747"/>
        <end position="804"/>
    </location>
</feature>
<feature type="compositionally biased region" description="Pro residues" evidence="1">
    <location>
        <begin position="469"/>
        <end position="482"/>
    </location>
</feature>
<reference evidence="2 3" key="1">
    <citation type="submission" date="2016-03" db="EMBL/GenBank/DDBJ databases">
        <authorList>
            <person name="Ploux O."/>
        </authorList>
    </citation>
    <scope>NUCLEOTIDE SEQUENCE [LARGE SCALE GENOMIC DNA]</scope>
    <source>
        <strain evidence="2 3">UAMH 11012</strain>
    </source>
</reference>
<feature type="compositionally biased region" description="Polar residues" evidence="1">
    <location>
        <begin position="17"/>
        <end position="32"/>
    </location>
</feature>
<feature type="region of interest" description="Disordered" evidence="1">
    <location>
        <begin position="605"/>
        <end position="634"/>
    </location>
</feature>
<protein>
    <submittedName>
        <fullName evidence="2">Uncharacterized protein</fullName>
    </submittedName>
</protein>
<feature type="region of interest" description="Disordered" evidence="1">
    <location>
        <begin position="66"/>
        <end position="492"/>
    </location>
</feature>
<feature type="compositionally biased region" description="Low complexity" evidence="1">
    <location>
        <begin position="655"/>
        <end position="668"/>
    </location>
</feature>
<proteinExistence type="predicted"/>
<gene>
    <name evidence="2" type="ORF">PAC_06933</name>
</gene>
<feature type="compositionally biased region" description="Polar residues" evidence="1">
    <location>
        <begin position="66"/>
        <end position="83"/>
    </location>
</feature>
<feature type="compositionally biased region" description="Polar residues" evidence="1">
    <location>
        <begin position="456"/>
        <end position="465"/>
    </location>
</feature>
<evidence type="ECO:0000313" key="2">
    <source>
        <dbReference type="EMBL" id="CZR57044.1"/>
    </source>
</evidence>
<feature type="region of interest" description="Disordered" evidence="1">
    <location>
        <begin position="689"/>
        <end position="733"/>
    </location>
</feature>
<feature type="compositionally biased region" description="Pro residues" evidence="1">
    <location>
        <begin position="247"/>
        <end position="259"/>
    </location>
</feature>
<keyword evidence="3" id="KW-1185">Reference proteome</keyword>
<accession>A0A1L7WWA2</accession>
<dbReference type="STRING" id="576137.A0A1L7WWA2"/>
<evidence type="ECO:0000256" key="1">
    <source>
        <dbReference type="SAM" id="MobiDB-lite"/>
    </source>
</evidence>
<feature type="compositionally biased region" description="Polar residues" evidence="1">
    <location>
        <begin position="611"/>
        <end position="621"/>
    </location>
</feature>
<dbReference type="Proteomes" id="UP000184330">
    <property type="component" value="Unassembled WGS sequence"/>
</dbReference>
<evidence type="ECO:0000313" key="3">
    <source>
        <dbReference type="Proteomes" id="UP000184330"/>
    </source>
</evidence>
<feature type="compositionally biased region" description="Basic and acidic residues" evidence="1">
    <location>
        <begin position="344"/>
        <end position="358"/>
    </location>
</feature>
<feature type="compositionally biased region" description="Polar residues" evidence="1">
    <location>
        <begin position="260"/>
        <end position="276"/>
    </location>
</feature>
<feature type="compositionally biased region" description="Low complexity" evidence="1">
    <location>
        <begin position="213"/>
        <end position="246"/>
    </location>
</feature>
<dbReference type="AlphaFoldDB" id="A0A1L7WWA2"/>
<organism evidence="2 3">
    <name type="scientific">Phialocephala subalpina</name>
    <dbReference type="NCBI Taxonomy" id="576137"/>
    <lineage>
        <taxon>Eukaryota</taxon>
        <taxon>Fungi</taxon>
        <taxon>Dikarya</taxon>
        <taxon>Ascomycota</taxon>
        <taxon>Pezizomycotina</taxon>
        <taxon>Leotiomycetes</taxon>
        <taxon>Helotiales</taxon>
        <taxon>Mollisiaceae</taxon>
        <taxon>Phialocephala</taxon>
        <taxon>Phialocephala fortinii species complex</taxon>
    </lineage>
</organism>
<name>A0A1L7WWA2_9HELO</name>
<feature type="compositionally biased region" description="Polar residues" evidence="1">
    <location>
        <begin position="784"/>
        <end position="797"/>
    </location>
</feature>
<feature type="region of interest" description="Disordered" evidence="1">
    <location>
        <begin position="1"/>
        <end position="40"/>
    </location>
</feature>
<dbReference type="EMBL" id="FJOG01000009">
    <property type="protein sequence ID" value="CZR57044.1"/>
    <property type="molecule type" value="Genomic_DNA"/>
</dbReference>
<dbReference type="OrthoDB" id="5367052at2759"/>
<feature type="compositionally biased region" description="Polar residues" evidence="1">
    <location>
        <begin position="408"/>
        <end position="448"/>
    </location>
</feature>
<feature type="compositionally biased region" description="Low complexity" evidence="1">
    <location>
        <begin position="315"/>
        <end position="335"/>
    </location>
</feature>